<sequence>MPILSENPRGIHPAYKEAVVDSLLNGLSARLAGRGEFYKVVYGTKPSAALMSEFIVPMPAEERAGDEEADPIRISAHGMDFQIRSSAVGTTLGVSLTGAVYVRILPTEDEVKLGGRLEATFPLTREARAEIRSKVKDALTRLITALPGGKTNPDWAVKS</sequence>
<protein>
    <submittedName>
        <fullName evidence="1">Uncharacterized protein</fullName>
    </submittedName>
</protein>
<dbReference type="RefSeq" id="WP_173819696.1">
    <property type="nucleotide sequence ID" value="NZ_CYGY02000074.1"/>
</dbReference>
<name>A0A1N7SRS3_9BURK</name>
<proteinExistence type="predicted"/>
<evidence type="ECO:0000313" key="2">
    <source>
        <dbReference type="Proteomes" id="UP000195569"/>
    </source>
</evidence>
<reference evidence="1" key="1">
    <citation type="submission" date="2016-12" db="EMBL/GenBank/DDBJ databases">
        <authorList>
            <person name="Moulin L."/>
        </authorList>
    </citation>
    <scope>NUCLEOTIDE SEQUENCE [LARGE SCALE GENOMIC DNA]</scope>
    <source>
        <strain evidence="1">STM 7183</strain>
    </source>
</reference>
<keyword evidence="2" id="KW-1185">Reference proteome</keyword>
<dbReference type="EMBL" id="CYGY02000074">
    <property type="protein sequence ID" value="SIT50041.1"/>
    <property type="molecule type" value="Genomic_DNA"/>
</dbReference>
<dbReference type="Proteomes" id="UP000195569">
    <property type="component" value="Unassembled WGS sequence"/>
</dbReference>
<organism evidence="1 2">
    <name type="scientific">Paraburkholderia piptadeniae</name>
    <dbReference type="NCBI Taxonomy" id="1701573"/>
    <lineage>
        <taxon>Bacteria</taxon>
        <taxon>Pseudomonadati</taxon>
        <taxon>Pseudomonadota</taxon>
        <taxon>Betaproteobacteria</taxon>
        <taxon>Burkholderiales</taxon>
        <taxon>Burkholderiaceae</taxon>
        <taxon>Paraburkholderia</taxon>
    </lineage>
</organism>
<comment type="caution">
    <text evidence="1">The sequence shown here is derived from an EMBL/GenBank/DDBJ whole genome shotgun (WGS) entry which is preliminary data.</text>
</comment>
<dbReference type="AlphaFoldDB" id="A0A1N7SRS3"/>
<accession>A0A1N7SRS3</accession>
<evidence type="ECO:0000313" key="1">
    <source>
        <dbReference type="EMBL" id="SIT50041.1"/>
    </source>
</evidence>
<gene>
    <name evidence="1" type="ORF">BN2476_740085</name>
</gene>